<evidence type="ECO:0000259" key="1">
    <source>
        <dbReference type="Pfam" id="PF18980"/>
    </source>
</evidence>
<accession>A0ABV1IVN6</accession>
<dbReference type="Proteomes" id="UP001482154">
    <property type="component" value="Unassembled WGS sequence"/>
</dbReference>
<proteinExistence type="predicted"/>
<dbReference type="InterPro" id="IPR043770">
    <property type="entry name" value="DUF5716_C"/>
</dbReference>
<protein>
    <submittedName>
        <fullName evidence="2">DUF5716 family protein</fullName>
    </submittedName>
</protein>
<name>A0ABV1IVN6_9FIRM</name>
<reference evidence="2 3" key="1">
    <citation type="submission" date="2024-04" db="EMBL/GenBank/DDBJ databases">
        <title>Human intestinal bacterial collection.</title>
        <authorList>
            <person name="Pauvert C."/>
            <person name="Hitch T.C.A."/>
            <person name="Clavel T."/>
        </authorList>
    </citation>
    <scope>NUCLEOTIDE SEQUENCE [LARGE SCALE GENOMIC DNA]</scope>
    <source>
        <strain evidence="2 3">CLA-AA-H249</strain>
    </source>
</reference>
<dbReference type="RefSeq" id="WP_055196796.1">
    <property type="nucleotide sequence ID" value="NZ_JAOQJG010000003.1"/>
</dbReference>
<dbReference type="Pfam" id="PF18980">
    <property type="entry name" value="DUF5716_C"/>
    <property type="match status" value="1"/>
</dbReference>
<organism evidence="2 3">
    <name type="scientific">Anaerostipes amylophilus</name>
    <dbReference type="NCBI Taxonomy" id="2981779"/>
    <lineage>
        <taxon>Bacteria</taxon>
        <taxon>Bacillati</taxon>
        <taxon>Bacillota</taxon>
        <taxon>Clostridia</taxon>
        <taxon>Lachnospirales</taxon>
        <taxon>Lachnospiraceae</taxon>
        <taxon>Anaerostipes</taxon>
    </lineage>
</organism>
<evidence type="ECO:0000313" key="2">
    <source>
        <dbReference type="EMBL" id="MEQ2711018.1"/>
    </source>
</evidence>
<comment type="caution">
    <text evidence="2">The sequence shown here is derived from an EMBL/GenBank/DDBJ whole genome shotgun (WGS) entry which is preliminary data.</text>
</comment>
<evidence type="ECO:0000313" key="3">
    <source>
        <dbReference type="Proteomes" id="UP001482154"/>
    </source>
</evidence>
<dbReference type="EMBL" id="JBBNIN010000009">
    <property type="protein sequence ID" value="MEQ2711018.1"/>
    <property type="molecule type" value="Genomic_DNA"/>
</dbReference>
<sequence>MQTAIHFEGDQAYICVSDHGKIKEEEPVSYGRSRVEFVIQTAKAQEEGKIAVVFDDATGKIVKDAEEQCIRSGLQQGQVNFFTKEEAALGVVLFRGDNLAKGNTGIFDYTRKHFVYYEVKKQKDSVIVEAKDYTEQIKHAVTDQEKDAAFLTIIKQALARGITTTIYLCGEGFDGNWFSQSTNALCIGRRVFMGKHLFASGAAYLCANRQGEQKVPATVNHTTISQIGLVVHHHGRDMFCPLIMEGKPWEESRGEMEIFVSGINGLSFEVRNRSGMKKASIRMPLDGMKKDADIVYKLKIQGEYIKADQCKIKITDLGFGKIRPASYQTWQQIIYLERGDYNE</sequence>
<gene>
    <name evidence="2" type="ORF">AAAU51_07525</name>
</gene>
<keyword evidence="3" id="KW-1185">Reference proteome</keyword>
<feature type="domain" description="DUF5716" evidence="1">
    <location>
        <begin position="49"/>
        <end position="335"/>
    </location>
</feature>